<dbReference type="InterPro" id="IPR000595">
    <property type="entry name" value="cNMP-bd_dom"/>
</dbReference>
<keyword evidence="3" id="KW-1185">Reference proteome</keyword>
<dbReference type="RefSeq" id="WP_062182246.1">
    <property type="nucleotide sequence ID" value="NZ_BBXL01000016.1"/>
</dbReference>
<dbReference type="InterPro" id="IPR018490">
    <property type="entry name" value="cNMP-bd_dom_sf"/>
</dbReference>
<keyword evidence="2" id="KW-0808">Transferase</keyword>
<dbReference type="AlphaFoldDB" id="A0A1M5EHL4"/>
<organism evidence="2 3">
    <name type="scientific">Dysgonomonas macrotermitis</name>
    <dbReference type="NCBI Taxonomy" id="1346286"/>
    <lineage>
        <taxon>Bacteria</taxon>
        <taxon>Pseudomonadati</taxon>
        <taxon>Bacteroidota</taxon>
        <taxon>Bacteroidia</taxon>
        <taxon>Bacteroidales</taxon>
        <taxon>Dysgonomonadaceae</taxon>
        <taxon>Dysgonomonas</taxon>
    </lineage>
</organism>
<feature type="domain" description="Cyclic nucleotide-binding" evidence="1">
    <location>
        <begin position="30"/>
        <end position="116"/>
    </location>
</feature>
<dbReference type="EMBL" id="FQUC01000010">
    <property type="protein sequence ID" value="SHF78541.1"/>
    <property type="molecule type" value="Genomic_DNA"/>
</dbReference>
<accession>A0A1M5EHL4</accession>
<dbReference type="Pfam" id="PF00027">
    <property type="entry name" value="cNMP_binding"/>
    <property type="match status" value="1"/>
</dbReference>
<name>A0A1M5EHL4_9BACT</name>
<reference evidence="3" key="1">
    <citation type="submission" date="2016-11" db="EMBL/GenBank/DDBJ databases">
        <authorList>
            <person name="Varghese N."/>
            <person name="Submissions S."/>
        </authorList>
    </citation>
    <scope>NUCLEOTIDE SEQUENCE [LARGE SCALE GENOMIC DNA]</scope>
    <source>
        <strain evidence="3">DSM 27370</strain>
    </source>
</reference>
<sequence>MFTKLKAHFKSKVSLTENELELIDKYFEVRDFKKKDFLLESGKACDFIGYIEKGTIRHFHIKDGEENTCDISFSGHWITDFQSFTNCCNSVMNLQVLEETTVFIIYKENLYKLYKECNKYETFGRLMAEQVAQRATEIAMSLSSDKPEERFQKLIKTQPELFQRISQKYIANLLGIKPESLSRIRKRILSNSKP</sequence>
<protein>
    <submittedName>
        <fullName evidence="2">cAMP-binding domain of CRP or a regulatory subunit of cAMP-dependent protein kinases</fullName>
    </submittedName>
</protein>
<keyword evidence="2" id="KW-0418">Kinase</keyword>
<gene>
    <name evidence="2" type="ORF">SAMN05444362_11034</name>
</gene>
<dbReference type="InterPro" id="IPR014710">
    <property type="entry name" value="RmlC-like_jellyroll"/>
</dbReference>
<dbReference type="Gene3D" id="2.60.120.10">
    <property type="entry name" value="Jelly Rolls"/>
    <property type="match status" value="1"/>
</dbReference>
<dbReference type="GO" id="GO:0016301">
    <property type="term" value="F:kinase activity"/>
    <property type="evidence" value="ECO:0007669"/>
    <property type="project" value="UniProtKB-KW"/>
</dbReference>
<evidence type="ECO:0000313" key="3">
    <source>
        <dbReference type="Proteomes" id="UP000184480"/>
    </source>
</evidence>
<dbReference type="OrthoDB" id="1066708at2"/>
<evidence type="ECO:0000259" key="1">
    <source>
        <dbReference type="Pfam" id="PF00027"/>
    </source>
</evidence>
<dbReference type="SUPFAM" id="SSF51206">
    <property type="entry name" value="cAMP-binding domain-like"/>
    <property type="match status" value="1"/>
</dbReference>
<proteinExistence type="predicted"/>
<dbReference type="Proteomes" id="UP000184480">
    <property type="component" value="Unassembled WGS sequence"/>
</dbReference>
<evidence type="ECO:0000313" key="2">
    <source>
        <dbReference type="EMBL" id="SHF78541.1"/>
    </source>
</evidence>
<dbReference type="STRING" id="1346286.SAMN05444362_11034"/>